<reference evidence="1 2" key="1">
    <citation type="journal article" date="2013" name="PLoS Genet.">
        <title>Comparative genome structure, secondary metabolite, and effector coding capacity across Cochliobolus pathogens.</title>
        <authorList>
            <person name="Condon B.J."/>
            <person name="Leng Y."/>
            <person name="Wu D."/>
            <person name="Bushley K.E."/>
            <person name="Ohm R.A."/>
            <person name="Otillar R."/>
            <person name="Martin J."/>
            <person name="Schackwitz W."/>
            <person name="Grimwood J."/>
            <person name="MohdZainudin N."/>
            <person name="Xue C."/>
            <person name="Wang R."/>
            <person name="Manning V.A."/>
            <person name="Dhillon B."/>
            <person name="Tu Z.J."/>
            <person name="Steffenson B.J."/>
            <person name="Salamov A."/>
            <person name="Sun H."/>
            <person name="Lowry S."/>
            <person name="LaButti K."/>
            <person name="Han J."/>
            <person name="Copeland A."/>
            <person name="Lindquist E."/>
            <person name="Barry K."/>
            <person name="Schmutz J."/>
            <person name="Baker S.E."/>
            <person name="Ciuffetti L.M."/>
            <person name="Grigoriev I.V."/>
            <person name="Zhong S."/>
            <person name="Turgeon B.G."/>
        </authorList>
    </citation>
    <scope>NUCLEOTIDE SEQUENCE [LARGE SCALE GENOMIC DNA]</scope>
    <source>
        <strain evidence="1 2">26-R-13</strain>
    </source>
</reference>
<sequence length="250" mass="28637">MGFVYKMAAEVRIWLGSVTDVCKSTPNIQEELANYRSRRVPIPKGSYSLLSPEENTDEVLGSESRLIIRRALLEAMKYVMDDDRLLGQEIRNDCFLDEIQALGMRIIAMQPWWRRVWVIQEATLPEREPIMQCDNFKIGYRKFLESADHFMFSGTPLIPSRTHIPLIVHGMFQEGHEPSETSLASRLLTYLSCMSGNFEVTKPKDRVNGSYPLRILESGPSNIEGIPSWVPLWESKTWIGEDKNRGAPES</sequence>
<dbReference type="GeneID" id="19150979"/>
<protein>
    <recommendedName>
        <fullName evidence="3">Heterokaryon incompatibility domain-containing protein</fullName>
    </recommendedName>
</protein>
<evidence type="ECO:0000313" key="1">
    <source>
        <dbReference type="EMBL" id="EUC34831.1"/>
    </source>
</evidence>
<proteinExistence type="predicted"/>
<dbReference type="OrthoDB" id="3757889at2759"/>
<name>W6YTJ8_COCC2</name>
<dbReference type="InterPro" id="IPR052895">
    <property type="entry name" value="HetReg/Transcr_Mod"/>
</dbReference>
<dbReference type="KEGG" id="bze:COCCADRAFT_80287"/>
<dbReference type="EMBL" id="KI964584">
    <property type="protein sequence ID" value="EUC34831.1"/>
    <property type="molecule type" value="Genomic_DNA"/>
</dbReference>
<gene>
    <name evidence="1" type="ORF">COCCADRAFT_80287</name>
</gene>
<dbReference type="AlphaFoldDB" id="W6YTJ8"/>
<dbReference type="PANTHER" id="PTHR24148">
    <property type="entry name" value="ANKYRIN REPEAT DOMAIN-CONTAINING PROTEIN 39 HOMOLOG-RELATED"/>
    <property type="match status" value="1"/>
</dbReference>
<accession>W6YTJ8</accession>
<evidence type="ECO:0008006" key="3">
    <source>
        <dbReference type="Google" id="ProtNLM"/>
    </source>
</evidence>
<dbReference type="RefSeq" id="XP_007710825.1">
    <property type="nucleotide sequence ID" value="XM_007712635.1"/>
</dbReference>
<dbReference type="Proteomes" id="UP000053841">
    <property type="component" value="Unassembled WGS sequence"/>
</dbReference>
<dbReference type="PANTHER" id="PTHR24148:SF73">
    <property type="entry name" value="HET DOMAIN PROTEIN (AFU_ORTHOLOGUE AFUA_8G01020)"/>
    <property type="match status" value="1"/>
</dbReference>
<organism evidence="1 2">
    <name type="scientific">Cochliobolus carbonum (strain 26-R-13)</name>
    <name type="common">Maize leaf spot fungus</name>
    <name type="synonym">Bipolaris zeicola</name>
    <dbReference type="NCBI Taxonomy" id="930089"/>
    <lineage>
        <taxon>Eukaryota</taxon>
        <taxon>Fungi</taxon>
        <taxon>Dikarya</taxon>
        <taxon>Ascomycota</taxon>
        <taxon>Pezizomycotina</taxon>
        <taxon>Dothideomycetes</taxon>
        <taxon>Pleosporomycetidae</taxon>
        <taxon>Pleosporales</taxon>
        <taxon>Pleosporineae</taxon>
        <taxon>Pleosporaceae</taxon>
        <taxon>Bipolaris</taxon>
    </lineage>
</organism>
<evidence type="ECO:0000313" key="2">
    <source>
        <dbReference type="Proteomes" id="UP000053841"/>
    </source>
</evidence>
<feature type="non-terminal residue" evidence="1">
    <location>
        <position position="250"/>
    </location>
</feature>
<keyword evidence="2" id="KW-1185">Reference proteome</keyword>
<dbReference type="HOGENOM" id="CLU_1113578_0_0_1"/>